<gene>
    <name evidence="2" type="ORF">A3J58_02460</name>
</gene>
<name>A0A1G2KXD8_9BACT</name>
<evidence type="ECO:0000313" key="3">
    <source>
        <dbReference type="Proteomes" id="UP000178510"/>
    </source>
</evidence>
<dbReference type="SUPFAM" id="SSF159894">
    <property type="entry name" value="YgaC/TfoX-N like"/>
    <property type="match status" value="1"/>
</dbReference>
<dbReference type="InterPro" id="IPR047525">
    <property type="entry name" value="TfoX-like"/>
</dbReference>
<accession>A0A1G2KXD8</accession>
<evidence type="ECO:0000313" key="2">
    <source>
        <dbReference type="EMBL" id="OHA04078.1"/>
    </source>
</evidence>
<comment type="caution">
    <text evidence="2">The sequence shown here is derived from an EMBL/GenBank/DDBJ whole genome shotgun (WGS) entry which is preliminary data.</text>
</comment>
<evidence type="ECO:0000259" key="1">
    <source>
        <dbReference type="Pfam" id="PF04993"/>
    </source>
</evidence>
<organism evidence="2 3">
    <name type="scientific">Candidatus Sungbacteria bacterium RIFCSPHIGHO2_02_FULL_52_23</name>
    <dbReference type="NCBI Taxonomy" id="1802274"/>
    <lineage>
        <taxon>Bacteria</taxon>
        <taxon>Candidatus Sungiibacteriota</taxon>
    </lineage>
</organism>
<reference evidence="2 3" key="1">
    <citation type="journal article" date="2016" name="Nat. Commun.">
        <title>Thousands of microbial genomes shed light on interconnected biogeochemical processes in an aquifer system.</title>
        <authorList>
            <person name="Anantharaman K."/>
            <person name="Brown C.T."/>
            <person name="Hug L.A."/>
            <person name="Sharon I."/>
            <person name="Castelle C.J."/>
            <person name="Probst A.J."/>
            <person name="Thomas B.C."/>
            <person name="Singh A."/>
            <person name="Wilkins M.J."/>
            <person name="Karaoz U."/>
            <person name="Brodie E.L."/>
            <person name="Williams K.H."/>
            <person name="Hubbard S.S."/>
            <person name="Banfield J.F."/>
        </authorList>
    </citation>
    <scope>NUCLEOTIDE SEQUENCE [LARGE SCALE GENOMIC DNA]</scope>
</reference>
<dbReference type="AlphaFoldDB" id="A0A1G2KXD8"/>
<protein>
    <recommendedName>
        <fullName evidence="1">TfoX N-terminal domain-containing protein</fullName>
    </recommendedName>
</protein>
<proteinExistence type="predicted"/>
<dbReference type="Gene3D" id="3.30.1460.30">
    <property type="entry name" value="YgaC/TfoX-N like chaperone"/>
    <property type="match status" value="1"/>
</dbReference>
<feature type="domain" description="TfoX N-terminal" evidence="1">
    <location>
        <begin position="13"/>
        <end position="105"/>
    </location>
</feature>
<sequence>MRDKGFYEYVIHDLLGGMPGITSRPMFSGWGIYKDGIIFAIIADGELYFKADEENQKYFERLSSTPFSYTMKNGKVSTLSYRILPEEAREDKRELEQWIARSVGASIRAKKRRKK</sequence>
<dbReference type="PANTHER" id="PTHR36121:SF1">
    <property type="entry name" value="PROTEIN SXY"/>
    <property type="match status" value="1"/>
</dbReference>
<dbReference type="InterPro" id="IPR007076">
    <property type="entry name" value="TfoX_N"/>
</dbReference>
<dbReference type="EMBL" id="MHQM01000013">
    <property type="protein sequence ID" value="OHA04078.1"/>
    <property type="molecule type" value="Genomic_DNA"/>
</dbReference>
<dbReference type="STRING" id="1802274.A3J58_02460"/>
<dbReference type="Proteomes" id="UP000178510">
    <property type="component" value="Unassembled WGS sequence"/>
</dbReference>
<dbReference type="PANTHER" id="PTHR36121">
    <property type="entry name" value="PROTEIN SXY"/>
    <property type="match status" value="1"/>
</dbReference>
<dbReference type="Pfam" id="PF04993">
    <property type="entry name" value="TfoX_N"/>
    <property type="match status" value="1"/>
</dbReference>